<evidence type="ECO:0000313" key="2">
    <source>
        <dbReference type="EMBL" id="EDS99587.1"/>
    </source>
</evidence>
<feature type="region of interest" description="Disordered" evidence="1">
    <location>
        <begin position="107"/>
        <end position="129"/>
    </location>
</feature>
<dbReference type="Proteomes" id="UP000005463">
    <property type="component" value="Unassembled WGS sequence"/>
</dbReference>
<accession>B1FS84</accession>
<organism evidence="2 3">
    <name type="scientific">Burkholderia ambifaria IOP40-10</name>
    <dbReference type="NCBI Taxonomy" id="396596"/>
    <lineage>
        <taxon>Bacteria</taxon>
        <taxon>Pseudomonadati</taxon>
        <taxon>Pseudomonadota</taxon>
        <taxon>Betaproteobacteria</taxon>
        <taxon>Burkholderiales</taxon>
        <taxon>Burkholderiaceae</taxon>
        <taxon>Burkholderia</taxon>
        <taxon>Burkholderia cepacia complex</taxon>
    </lineage>
</organism>
<feature type="compositionally biased region" description="Polar residues" evidence="1">
    <location>
        <begin position="111"/>
        <end position="123"/>
    </location>
</feature>
<dbReference type="AlphaFoldDB" id="B1FS84"/>
<comment type="caution">
    <text evidence="2">The sequence shown here is derived from an EMBL/GenBank/DDBJ whole genome shotgun (WGS) entry which is preliminary data.</text>
</comment>
<proteinExistence type="predicted"/>
<reference evidence="2 3" key="1">
    <citation type="submission" date="2008-03" db="EMBL/GenBank/DDBJ databases">
        <title>Sequencing of the draft genome and assembly of Burkholderia ambifaria IOP40-10.</title>
        <authorList>
            <consortium name="US DOE Joint Genome Institute (JGI-PGF)"/>
            <person name="Copeland A."/>
            <person name="Lucas S."/>
            <person name="Lapidus A."/>
            <person name="Glavina del Rio T."/>
            <person name="Dalin E."/>
            <person name="Tice H."/>
            <person name="Bruce D."/>
            <person name="Goodwin L."/>
            <person name="Pitluck S."/>
            <person name="Larimer F."/>
            <person name="Land M.L."/>
            <person name="Hauser L."/>
            <person name="Tiedje J."/>
            <person name="Richardson P."/>
        </authorList>
    </citation>
    <scope>NUCLEOTIDE SEQUENCE [LARGE SCALE GENOMIC DNA]</scope>
    <source>
        <strain evidence="2 3">IOP40-10</strain>
    </source>
</reference>
<dbReference type="EMBL" id="ABLC01000547">
    <property type="protein sequence ID" value="EDS99587.1"/>
    <property type="molecule type" value="Genomic_DNA"/>
</dbReference>
<evidence type="ECO:0000313" key="3">
    <source>
        <dbReference type="Proteomes" id="UP000005463"/>
    </source>
</evidence>
<name>B1FS84_9BURK</name>
<sequence length="129" mass="12812">MRGARSVIVAARVCTRAAASVIIGEWNACDDASRACATPLSRRCAANPSIASTGPDTTHCSGPLTAARASVGGSCAASSSSAIDTDSIAPAGCACIAAARAATRSIASSSENTPAQHAATNSPRLWPIR</sequence>
<gene>
    <name evidence="2" type="ORF">BamIOP4010DRAFT_6897</name>
</gene>
<evidence type="ECO:0000256" key="1">
    <source>
        <dbReference type="SAM" id="MobiDB-lite"/>
    </source>
</evidence>
<protein>
    <submittedName>
        <fullName evidence="2">Uncharacterized protein</fullName>
    </submittedName>
</protein>